<dbReference type="NCBIfam" id="TIGR01549">
    <property type="entry name" value="HAD-SF-IA-v1"/>
    <property type="match status" value="1"/>
</dbReference>
<reference evidence="5 6" key="1">
    <citation type="journal article" date="2018" name="Int. J. Syst. Evol. Microbiol.">
        <title>Mesosutterella multiformis gen. nov., sp. nov., a member of the family Sutterellaceae and Sutterella megalosphaeroides sp. nov., isolated from human faeces.</title>
        <authorList>
            <person name="Sakamoto M."/>
            <person name="Ikeyama N."/>
            <person name="Kunihiro T."/>
            <person name="Iino T."/>
            <person name="Yuki M."/>
            <person name="Ohkuma M."/>
        </authorList>
    </citation>
    <scope>NUCLEOTIDE SEQUENCE [LARGE SCALE GENOMIC DNA]</scope>
    <source>
        <strain evidence="5 6">4NBBH2</strain>
    </source>
</reference>
<evidence type="ECO:0000256" key="4">
    <source>
        <dbReference type="ARBA" id="ARBA00013078"/>
    </source>
</evidence>
<name>A0A388SA08_9BURK</name>
<keyword evidence="6" id="KW-1185">Reference proteome</keyword>
<dbReference type="SFLD" id="SFLDG01129">
    <property type="entry name" value="C1.5:_HAD__Beta-PGM__Phosphata"/>
    <property type="match status" value="1"/>
</dbReference>
<dbReference type="Pfam" id="PF00702">
    <property type="entry name" value="Hydrolase"/>
    <property type="match status" value="1"/>
</dbReference>
<dbReference type="Gene3D" id="1.10.150.240">
    <property type="entry name" value="Putative phosphatase, domain 2"/>
    <property type="match status" value="1"/>
</dbReference>
<dbReference type="SFLD" id="SFLDG01135">
    <property type="entry name" value="C1.5.6:_HAD__Beta-PGM__Phospha"/>
    <property type="match status" value="1"/>
</dbReference>
<comment type="similarity">
    <text evidence="3">Belongs to the HAD-like hydrolase superfamily. CbbY/CbbZ/Gph/YieH family.</text>
</comment>
<dbReference type="InterPro" id="IPR006439">
    <property type="entry name" value="HAD-SF_hydro_IA"/>
</dbReference>
<dbReference type="NCBIfam" id="TIGR01509">
    <property type="entry name" value="HAD-SF-IA-v3"/>
    <property type="match status" value="1"/>
</dbReference>
<comment type="caution">
    <text evidence="5">The sequence shown here is derived from an EMBL/GenBank/DDBJ whole genome shotgun (WGS) entry which is preliminary data.</text>
</comment>
<dbReference type="Proteomes" id="UP000266091">
    <property type="component" value="Unassembled WGS sequence"/>
</dbReference>
<dbReference type="InterPro" id="IPR036412">
    <property type="entry name" value="HAD-like_sf"/>
</dbReference>
<sequence length="235" mass="25327">MLSFDARRVQGALFDLDGTLVDSLPDLHFAVCEVLKSRGLEPMEEEEVGRYIGKGAIHLAAEVLRARKPDATAEERDRFVKEYVNTLAGMGCSHTRAIPGVLEALGIFRSEGLKLALVTNKAGVLIDAVLEQAGLSPYFPTDLRLSADDVPTPKPAPDMLLLAASRMGLDPADCMMLGDSRNDAQAAANAGMPVMLMETGYNEGEPIAKWGPQNGFCDIFKSMDLAAKSFSSSRH</sequence>
<dbReference type="Gene3D" id="3.40.50.1000">
    <property type="entry name" value="HAD superfamily/HAD-like"/>
    <property type="match status" value="1"/>
</dbReference>
<dbReference type="SUPFAM" id="SSF56784">
    <property type="entry name" value="HAD-like"/>
    <property type="match status" value="1"/>
</dbReference>
<dbReference type="AlphaFoldDB" id="A0A388SA08"/>
<dbReference type="GO" id="GO:0006281">
    <property type="term" value="P:DNA repair"/>
    <property type="evidence" value="ECO:0007669"/>
    <property type="project" value="TreeGrafter"/>
</dbReference>
<dbReference type="OrthoDB" id="9807630at2"/>
<evidence type="ECO:0000313" key="6">
    <source>
        <dbReference type="Proteomes" id="UP000266091"/>
    </source>
</evidence>
<comment type="catalytic activity">
    <reaction evidence="1">
        <text>2-phosphoglycolate + H2O = glycolate + phosphate</text>
        <dbReference type="Rhea" id="RHEA:14369"/>
        <dbReference type="ChEBI" id="CHEBI:15377"/>
        <dbReference type="ChEBI" id="CHEBI:29805"/>
        <dbReference type="ChEBI" id="CHEBI:43474"/>
        <dbReference type="ChEBI" id="CHEBI:58033"/>
        <dbReference type="EC" id="3.1.3.18"/>
    </reaction>
</comment>
<evidence type="ECO:0000256" key="1">
    <source>
        <dbReference type="ARBA" id="ARBA00000830"/>
    </source>
</evidence>
<protein>
    <recommendedName>
        <fullName evidence="4">phosphoglycolate phosphatase</fullName>
        <ecNumber evidence="4">3.1.3.18</ecNumber>
    </recommendedName>
</protein>
<evidence type="ECO:0000256" key="2">
    <source>
        <dbReference type="ARBA" id="ARBA00004818"/>
    </source>
</evidence>
<comment type="pathway">
    <text evidence="2">Organic acid metabolism; glycolate biosynthesis; glycolate from 2-phosphoglycolate: step 1/1.</text>
</comment>
<dbReference type="GO" id="GO:0008967">
    <property type="term" value="F:phosphoglycolate phosphatase activity"/>
    <property type="evidence" value="ECO:0007669"/>
    <property type="project" value="UniProtKB-EC"/>
</dbReference>
<dbReference type="PANTHER" id="PTHR43434">
    <property type="entry name" value="PHOSPHOGLYCOLATE PHOSPHATASE"/>
    <property type="match status" value="1"/>
</dbReference>
<dbReference type="InterPro" id="IPR050155">
    <property type="entry name" value="HAD-like_hydrolase_sf"/>
</dbReference>
<accession>A0A388SA08</accession>
<dbReference type="SFLD" id="SFLDS00003">
    <property type="entry name" value="Haloacid_Dehalogenase"/>
    <property type="match status" value="1"/>
</dbReference>
<dbReference type="PRINTS" id="PR00413">
    <property type="entry name" value="HADHALOGNASE"/>
</dbReference>
<evidence type="ECO:0000256" key="3">
    <source>
        <dbReference type="ARBA" id="ARBA00006171"/>
    </source>
</evidence>
<dbReference type="PANTHER" id="PTHR43434:SF1">
    <property type="entry name" value="PHOSPHOGLYCOLATE PHOSPHATASE"/>
    <property type="match status" value="1"/>
</dbReference>
<proteinExistence type="inferred from homology"/>
<organism evidence="5 6">
    <name type="scientific">Mesosutterella multiformis</name>
    <dbReference type="NCBI Taxonomy" id="2259133"/>
    <lineage>
        <taxon>Bacteria</taxon>
        <taxon>Pseudomonadati</taxon>
        <taxon>Pseudomonadota</taxon>
        <taxon>Betaproteobacteria</taxon>
        <taxon>Burkholderiales</taxon>
        <taxon>Sutterellaceae</taxon>
        <taxon>Mesosutterella</taxon>
    </lineage>
</organism>
<dbReference type="EC" id="3.1.3.18" evidence="4"/>
<gene>
    <name evidence="5" type="primary">gph</name>
    <name evidence="5" type="ORF">MESMUL_04810</name>
</gene>
<dbReference type="EMBL" id="BGZJ01000001">
    <property type="protein sequence ID" value="GBO93127.1"/>
    <property type="molecule type" value="Genomic_DNA"/>
</dbReference>
<dbReference type="GO" id="GO:0005829">
    <property type="term" value="C:cytosol"/>
    <property type="evidence" value="ECO:0007669"/>
    <property type="project" value="TreeGrafter"/>
</dbReference>
<evidence type="ECO:0000313" key="5">
    <source>
        <dbReference type="EMBL" id="GBO93127.1"/>
    </source>
</evidence>
<dbReference type="InterPro" id="IPR023198">
    <property type="entry name" value="PGP-like_dom2"/>
</dbReference>
<dbReference type="RefSeq" id="WP_116269581.1">
    <property type="nucleotide sequence ID" value="NZ_BGZJ01000001.1"/>
</dbReference>
<dbReference type="InterPro" id="IPR023214">
    <property type="entry name" value="HAD_sf"/>
</dbReference>